<dbReference type="GO" id="GO:0012505">
    <property type="term" value="C:endomembrane system"/>
    <property type="evidence" value="ECO:0007669"/>
    <property type="project" value="UniProtKB-SubCell"/>
</dbReference>
<comment type="similarity">
    <text evidence="8">Belongs to the SecE/SEC61-gamma family.</text>
</comment>
<evidence type="ECO:0000256" key="2">
    <source>
        <dbReference type="ARBA" id="ARBA00022692"/>
    </source>
</evidence>
<dbReference type="InterPro" id="IPR023391">
    <property type="entry name" value="Prot_translocase_SecE_dom_sf"/>
</dbReference>
<dbReference type="STRING" id="523846.Mfer_0141"/>
<dbReference type="AlphaFoldDB" id="E3GXB2"/>
<keyword evidence="2 8" id="KW-0812">Transmembrane</keyword>
<dbReference type="NCBIfam" id="NF006909">
    <property type="entry name" value="PRK09400.1-4"/>
    <property type="match status" value="1"/>
</dbReference>
<dbReference type="OrthoDB" id="52835at2157"/>
<name>E3GXB2_METFV</name>
<feature type="transmembrane region" description="Helical" evidence="8">
    <location>
        <begin position="32"/>
        <end position="57"/>
    </location>
</feature>
<comment type="subcellular location">
    <subcellularLocation>
        <location evidence="8">Cell membrane</location>
        <topology evidence="8">Single-pass membrane protein</topology>
    </subcellularLocation>
    <subcellularLocation>
        <location evidence="7">Endomembrane system</location>
        <topology evidence="7">Single-pass membrane protein</topology>
    </subcellularLocation>
</comment>
<proteinExistence type="inferred from homology"/>
<keyword evidence="4 8" id="KW-1133">Transmembrane helix</keyword>
<dbReference type="HOGENOM" id="CLU_191921_0_1_2"/>
<keyword evidence="10" id="KW-1185">Reference proteome</keyword>
<dbReference type="KEGG" id="mfv:Mfer_0141"/>
<dbReference type="Gene3D" id="1.20.5.820">
    <property type="entry name" value="Preprotein translocase SecE subunit"/>
    <property type="match status" value="1"/>
</dbReference>
<sequence>MNIKEVVLKFTKDAKRVLYVSRKPRKEEYLSVAKVTGLGIIIIGVIGFIINMIVALMGG</sequence>
<dbReference type="InterPro" id="IPR008158">
    <property type="entry name" value="Translocase_Sec61-g"/>
</dbReference>
<keyword evidence="5 8" id="KW-0811">Translocation</keyword>
<dbReference type="NCBIfam" id="TIGR00327">
    <property type="entry name" value="secE_euk_arch"/>
    <property type="match status" value="1"/>
</dbReference>
<reference evidence="9 10" key="1">
    <citation type="journal article" date="2010" name="Stand. Genomic Sci.">
        <title>Complete genome sequence of Methanothermus fervidus type strain (V24S).</title>
        <authorList>
            <person name="Anderson I."/>
            <person name="Djao O.D."/>
            <person name="Misra M."/>
            <person name="Chertkov O."/>
            <person name="Nolan M."/>
            <person name="Lucas S."/>
            <person name="Lapidus A."/>
            <person name="Del Rio T.G."/>
            <person name="Tice H."/>
            <person name="Cheng J.F."/>
            <person name="Tapia R."/>
            <person name="Han C."/>
            <person name="Goodwin L."/>
            <person name="Pitluck S."/>
            <person name="Liolios K."/>
            <person name="Ivanova N."/>
            <person name="Mavromatis K."/>
            <person name="Mikhailova N."/>
            <person name="Pati A."/>
            <person name="Brambilla E."/>
            <person name="Chen A."/>
            <person name="Palaniappan K."/>
            <person name="Land M."/>
            <person name="Hauser L."/>
            <person name="Chang Y.J."/>
            <person name="Jeffries C.D."/>
            <person name="Sikorski J."/>
            <person name="Spring S."/>
            <person name="Rohde M."/>
            <person name="Eichinger K."/>
            <person name="Huber H."/>
            <person name="Wirth R."/>
            <person name="Goker M."/>
            <person name="Detter J.C."/>
            <person name="Woyke T."/>
            <person name="Bristow J."/>
            <person name="Eisen J.A."/>
            <person name="Markowitz V."/>
            <person name="Hugenholtz P."/>
            <person name="Klenk H.P."/>
            <person name="Kyrpides N.C."/>
        </authorList>
    </citation>
    <scope>NUCLEOTIDE SEQUENCE [LARGE SCALE GENOMIC DNA]</scope>
    <source>
        <strain evidence="10">ATCC 43054 / DSM 2088 / JCM 10308 / V24 S</strain>
    </source>
</reference>
<evidence type="ECO:0000256" key="1">
    <source>
        <dbReference type="ARBA" id="ARBA00022448"/>
    </source>
</evidence>
<gene>
    <name evidence="8" type="primary">secE</name>
    <name evidence="9" type="ordered locus">Mfer_0141</name>
</gene>
<dbReference type="PROSITE" id="PS01067">
    <property type="entry name" value="SECE_SEC61G"/>
    <property type="match status" value="1"/>
</dbReference>
<dbReference type="Proteomes" id="UP000002315">
    <property type="component" value="Chromosome"/>
</dbReference>
<evidence type="ECO:0000256" key="4">
    <source>
        <dbReference type="ARBA" id="ARBA00022989"/>
    </source>
</evidence>
<dbReference type="GO" id="GO:0005886">
    <property type="term" value="C:plasma membrane"/>
    <property type="evidence" value="ECO:0007669"/>
    <property type="project" value="UniProtKB-SubCell"/>
</dbReference>
<dbReference type="EMBL" id="CP002278">
    <property type="protein sequence ID" value="ADP76944.1"/>
    <property type="molecule type" value="Genomic_DNA"/>
</dbReference>
<evidence type="ECO:0000313" key="9">
    <source>
        <dbReference type="EMBL" id="ADP76944.1"/>
    </source>
</evidence>
<dbReference type="GO" id="GO:0065002">
    <property type="term" value="P:intracellular protein transmembrane transport"/>
    <property type="evidence" value="ECO:0007669"/>
    <property type="project" value="UniProtKB-UniRule"/>
</dbReference>
<accession>E3GXB2</accession>
<dbReference type="GO" id="GO:0006605">
    <property type="term" value="P:protein targeting"/>
    <property type="evidence" value="ECO:0007669"/>
    <property type="project" value="UniProtKB-UniRule"/>
</dbReference>
<evidence type="ECO:0000256" key="5">
    <source>
        <dbReference type="ARBA" id="ARBA00023010"/>
    </source>
</evidence>
<keyword evidence="8" id="KW-1003">Cell membrane</keyword>
<comment type="subunit">
    <text evidence="8">Component of the Sec protein translocase complex. Heterotrimer consisting of SecY (alpha), SecG (beta) and SecE (gamma) subunits. The heterotrimers can form oligomers, although 1 heterotrimer is thought to be able to translocate proteins. Interacts with the ribosome. May interact with SecDF, and other proteins may be involved.</text>
</comment>
<dbReference type="SUPFAM" id="SSF103456">
    <property type="entry name" value="Preprotein translocase SecE subunit"/>
    <property type="match status" value="1"/>
</dbReference>
<dbReference type="HAMAP" id="MF_00422">
    <property type="entry name" value="SecE"/>
    <property type="match status" value="1"/>
</dbReference>
<dbReference type="GO" id="GO:0008320">
    <property type="term" value="F:protein transmembrane transporter activity"/>
    <property type="evidence" value="ECO:0007669"/>
    <property type="project" value="UniProtKB-UniRule"/>
</dbReference>
<protein>
    <recommendedName>
        <fullName evidence="8">Protein translocase subunit SecE</fullName>
    </recommendedName>
    <alternativeName>
        <fullName evidence="8">Protein transport protein Sec61 gamma subunit homolog</fullName>
    </alternativeName>
</protein>
<evidence type="ECO:0000256" key="3">
    <source>
        <dbReference type="ARBA" id="ARBA00022927"/>
    </source>
</evidence>
<dbReference type="GO" id="GO:0009306">
    <property type="term" value="P:protein secretion"/>
    <property type="evidence" value="ECO:0007669"/>
    <property type="project" value="UniProtKB-UniRule"/>
</dbReference>
<keyword evidence="1 8" id="KW-0813">Transport</keyword>
<dbReference type="Pfam" id="PF00584">
    <property type="entry name" value="SecE"/>
    <property type="match status" value="1"/>
</dbReference>
<evidence type="ECO:0000256" key="6">
    <source>
        <dbReference type="ARBA" id="ARBA00023136"/>
    </source>
</evidence>
<evidence type="ECO:0000256" key="8">
    <source>
        <dbReference type="HAMAP-Rule" id="MF_00422"/>
    </source>
</evidence>
<comment type="function">
    <text evidence="8">Essential subunit of the Sec protein translocation channel SecYEG. Clamps together the 2 halves of SecY. May contact the channel plug during translocation.</text>
</comment>
<keyword evidence="6 8" id="KW-0472">Membrane</keyword>
<evidence type="ECO:0000256" key="7">
    <source>
        <dbReference type="ARBA" id="ARBA00037847"/>
    </source>
</evidence>
<dbReference type="InterPro" id="IPR001901">
    <property type="entry name" value="Translocase_SecE/Sec61-g"/>
</dbReference>
<evidence type="ECO:0000313" key="10">
    <source>
        <dbReference type="Proteomes" id="UP000002315"/>
    </source>
</evidence>
<organism evidence="9 10">
    <name type="scientific">Methanothermus fervidus (strain ATCC 43054 / DSM 2088 / JCM 10308 / V24 S)</name>
    <dbReference type="NCBI Taxonomy" id="523846"/>
    <lineage>
        <taxon>Archaea</taxon>
        <taxon>Methanobacteriati</taxon>
        <taxon>Methanobacteriota</taxon>
        <taxon>Methanomada group</taxon>
        <taxon>Methanobacteria</taxon>
        <taxon>Methanobacteriales</taxon>
        <taxon>Methanothermaceae</taxon>
        <taxon>Methanothermus</taxon>
    </lineage>
</organism>
<keyword evidence="3 8" id="KW-0653">Protein transport</keyword>